<protein>
    <recommendedName>
        <fullName evidence="14">Cytochrome b5 heme-binding domain-containing protein</fullName>
    </recommendedName>
</protein>
<evidence type="ECO:0000259" key="14">
    <source>
        <dbReference type="PROSITE" id="PS50255"/>
    </source>
</evidence>
<dbReference type="AlphaFoldDB" id="A0A8H7QZC6"/>
<feature type="domain" description="Cytochrome b5 heme-binding" evidence="14">
    <location>
        <begin position="3"/>
        <end position="79"/>
    </location>
</feature>
<keyword evidence="5" id="KW-0479">Metal-binding</keyword>
<dbReference type="SMART" id="SM01117">
    <property type="entry name" value="Cyt-b5"/>
    <property type="match status" value="1"/>
</dbReference>
<evidence type="ECO:0000256" key="2">
    <source>
        <dbReference type="ARBA" id="ARBA00022448"/>
    </source>
</evidence>
<gene>
    <name evidence="15" type="ORF">INT47_005796</name>
</gene>
<dbReference type="GO" id="GO:0046872">
    <property type="term" value="F:metal ion binding"/>
    <property type="evidence" value="ECO:0007669"/>
    <property type="project" value="UniProtKB-KW"/>
</dbReference>
<comment type="subcellular location">
    <subcellularLocation>
        <location evidence="1">Endoplasmic reticulum membrane</location>
        <topology evidence="1">Single-pass membrane protein</topology>
        <orientation evidence="1">Cytoplasmic side</orientation>
    </subcellularLocation>
    <subcellularLocation>
        <location evidence="12">Microsome membrane</location>
        <topology evidence="12">Single-pass membrane protein</topology>
        <orientation evidence="12">Cytoplasmic side</orientation>
    </subcellularLocation>
</comment>
<keyword evidence="6" id="KW-0256">Endoplasmic reticulum</keyword>
<dbReference type="GO" id="GO:0020037">
    <property type="term" value="F:heme binding"/>
    <property type="evidence" value="ECO:0007669"/>
    <property type="project" value="TreeGrafter"/>
</dbReference>
<sequence length="373" mass="42715">MSVKLYGYEEISKHNTRSDLWMVIDGKVYDITPFCDEHPGGEEVLIDEGAKDATGAFDDVGHSDDARALLDQYLIGEVDPSSAPVKVVRQDEVIVDGPKGNPLQVSSHIAERSFAGGEEDLFIFYFFFLSMKLTEHLLSIDKESFEKATHHQFLKQVGTLTVEPQHLKSWLIQDRYYTGGYTKMMGIMISRLALYEDQREFGDNDPSYTEERAQNVMKVLSFALSNIHREGLFFSEILARTPYANCQSSEAQKPWTSRYVDFVKKVAHESGYDLGEALVVLWAMEIIFFNAWNHALSVHKSSLEVETDTVHVNTCKELMTNWTMAEFGVFVQECEDLVDQLDYSDPRRLASLEKVYREILALEVEFWDMAYDK</sequence>
<organism evidence="15 16">
    <name type="scientific">Mucor saturninus</name>
    <dbReference type="NCBI Taxonomy" id="64648"/>
    <lineage>
        <taxon>Eukaryota</taxon>
        <taxon>Fungi</taxon>
        <taxon>Fungi incertae sedis</taxon>
        <taxon>Mucoromycota</taxon>
        <taxon>Mucoromycotina</taxon>
        <taxon>Mucoromycetes</taxon>
        <taxon>Mucorales</taxon>
        <taxon>Mucorineae</taxon>
        <taxon>Mucoraceae</taxon>
        <taxon>Mucor</taxon>
    </lineage>
</organism>
<dbReference type="FunFam" id="3.10.120.10:FF:000002">
    <property type="entry name" value="Cytochrome b5 type B"/>
    <property type="match status" value="1"/>
</dbReference>
<evidence type="ECO:0000256" key="1">
    <source>
        <dbReference type="ARBA" id="ARBA00004131"/>
    </source>
</evidence>
<dbReference type="SUPFAM" id="SSF55856">
    <property type="entry name" value="Cytochrome b5-like heme/steroid binding domain"/>
    <property type="match status" value="1"/>
</dbReference>
<evidence type="ECO:0000313" key="16">
    <source>
        <dbReference type="Proteomes" id="UP000603453"/>
    </source>
</evidence>
<evidence type="ECO:0000256" key="8">
    <source>
        <dbReference type="ARBA" id="ARBA00022982"/>
    </source>
</evidence>
<evidence type="ECO:0000256" key="4">
    <source>
        <dbReference type="ARBA" id="ARBA00022692"/>
    </source>
</evidence>
<reference evidence="15" key="1">
    <citation type="submission" date="2020-12" db="EMBL/GenBank/DDBJ databases">
        <title>Metabolic potential, ecology and presence of endohyphal bacteria is reflected in genomic diversity of Mucoromycotina.</title>
        <authorList>
            <person name="Muszewska A."/>
            <person name="Okrasinska A."/>
            <person name="Steczkiewicz K."/>
            <person name="Drgas O."/>
            <person name="Orlowska M."/>
            <person name="Perlinska-Lenart U."/>
            <person name="Aleksandrzak-Piekarczyk T."/>
            <person name="Szatraj K."/>
            <person name="Zielenkiewicz U."/>
            <person name="Pilsyk S."/>
            <person name="Malc E."/>
            <person name="Mieczkowski P."/>
            <person name="Kruszewska J.S."/>
            <person name="Biernat P."/>
            <person name="Pawlowska J."/>
        </authorList>
    </citation>
    <scope>NUCLEOTIDE SEQUENCE</scope>
    <source>
        <strain evidence="15">WA0000017839</strain>
    </source>
</reference>
<evidence type="ECO:0000313" key="15">
    <source>
        <dbReference type="EMBL" id="KAG2200640.1"/>
    </source>
</evidence>
<keyword evidence="7" id="KW-0492">Microsome</keyword>
<keyword evidence="16" id="KW-1185">Reference proteome</keyword>
<dbReference type="Gene3D" id="1.20.910.10">
    <property type="entry name" value="Heme oxygenase-like"/>
    <property type="match status" value="1"/>
</dbReference>
<keyword evidence="3" id="KW-0349">Heme</keyword>
<evidence type="ECO:0000256" key="13">
    <source>
        <dbReference type="ARBA" id="ARBA00038168"/>
    </source>
</evidence>
<dbReference type="Gene3D" id="3.10.120.10">
    <property type="entry name" value="Cytochrome b5-like heme/steroid binding domain"/>
    <property type="match status" value="1"/>
</dbReference>
<dbReference type="GO" id="GO:0005789">
    <property type="term" value="C:endoplasmic reticulum membrane"/>
    <property type="evidence" value="ECO:0007669"/>
    <property type="project" value="UniProtKB-SubCell"/>
</dbReference>
<dbReference type="Pfam" id="PF03070">
    <property type="entry name" value="TENA_THI-4"/>
    <property type="match status" value="2"/>
</dbReference>
<evidence type="ECO:0000256" key="12">
    <source>
        <dbReference type="ARBA" id="ARBA00037877"/>
    </source>
</evidence>
<name>A0A8H7QZC6_9FUNG</name>
<dbReference type="InterPro" id="IPR036400">
    <property type="entry name" value="Cyt_B5-like_heme/steroid_sf"/>
</dbReference>
<dbReference type="SUPFAM" id="SSF48613">
    <property type="entry name" value="Heme oxygenase-like"/>
    <property type="match status" value="1"/>
</dbReference>
<evidence type="ECO:0000256" key="5">
    <source>
        <dbReference type="ARBA" id="ARBA00022723"/>
    </source>
</evidence>
<dbReference type="InterPro" id="IPR004305">
    <property type="entry name" value="Thiaminase-2/PQQC"/>
</dbReference>
<evidence type="ECO:0000256" key="9">
    <source>
        <dbReference type="ARBA" id="ARBA00022989"/>
    </source>
</evidence>
<keyword evidence="8" id="KW-0249">Electron transport</keyword>
<dbReference type="InterPro" id="IPR016084">
    <property type="entry name" value="Haem_Oase-like_multi-hlx"/>
</dbReference>
<dbReference type="PANTHER" id="PTHR19359:SF150">
    <property type="entry name" value="CYTOCHROME B5"/>
    <property type="match status" value="1"/>
</dbReference>
<dbReference type="PRINTS" id="PR00363">
    <property type="entry name" value="CYTOCHROMEB5"/>
</dbReference>
<keyword evidence="2" id="KW-0813">Transport</keyword>
<dbReference type="CDD" id="cd19357">
    <property type="entry name" value="TenA_E_At3g16990-like"/>
    <property type="match status" value="1"/>
</dbReference>
<proteinExistence type="inferred from homology"/>
<comment type="similarity">
    <text evidence="13">Belongs to the cytochrome b5 family.</text>
</comment>
<dbReference type="InterPro" id="IPR050668">
    <property type="entry name" value="Cytochrome_b5"/>
</dbReference>
<evidence type="ECO:0000256" key="7">
    <source>
        <dbReference type="ARBA" id="ARBA00022848"/>
    </source>
</evidence>
<dbReference type="EMBL" id="JAEPRD010000080">
    <property type="protein sequence ID" value="KAG2200640.1"/>
    <property type="molecule type" value="Genomic_DNA"/>
</dbReference>
<evidence type="ECO:0000256" key="6">
    <source>
        <dbReference type="ARBA" id="ARBA00022824"/>
    </source>
</evidence>
<keyword evidence="4" id="KW-0812">Transmembrane</keyword>
<dbReference type="Pfam" id="PF00173">
    <property type="entry name" value="Cyt-b5"/>
    <property type="match status" value="1"/>
</dbReference>
<dbReference type="OrthoDB" id="37730at2759"/>
<dbReference type="PROSITE" id="PS50255">
    <property type="entry name" value="CYTOCHROME_B5_2"/>
    <property type="match status" value="1"/>
</dbReference>
<evidence type="ECO:0000256" key="3">
    <source>
        <dbReference type="ARBA" id="ARBA00022617"/>
    </source>
</evidence>
<evidence type="ECO:0000256" key="10">
    <source>
        <dbReference type="ARBA" id="ARBA00023004"/>
    </source>
</evidence>
<keyword evidence="11" id="KW-0472">Membrane</keyword>
<accession>A0A8H7QZC6</accession>
<dbReference type="InterPro" id="IPR001199">
    <property type="entry name" value="Cyt_B5-like_heme/steroid-bd"/>
</dbReference>
<comment type="caution">
    <text evidence="15">The sequence shown here is derived from an EMBL/GenBank/DDBJ whole genome shotgun (WGS) entry which is preliminary data.</text>
</comment>
<dbReference type="GO" id="GO:0006772">
    <property type="term" value="P:thiamine metabolic process"/>
    <property type="evidence" value="ECO:0007669"/>
    <property type="project" value="UniProtKB-ARBA"/>
</dbReference>
<evidence type="ECO:0000256" key="11">
    <source>
        <dbReference type="ARBA" id="ARBA00023136"/>
    </source>
</evidence>
<dbReference type="PANTHER" id="PTHR19359">
    <property type="entry name" value="CYTOCHROME B5"/>
    <property type="match status" value="1"/>
</dbReference>
<keyword evidence="10" id="KW-0408">Iron</keyword>
<keyword evidence="9" id="KW-1133">Transmembrane helix</keyword>
<dbReference type="Proteomes" id="UP000603453">
    <property type="component" value="Unassembled WGS sequence"/>
</dbReference>